<feature type="transmembrane region" description="Helical" evidence="2">
    <location>
        <begin position="263"/>
        <end position="288"/>
    </location>
</feature>
<evidence type="ECO:0000256" key="2">
    <source>
        <dbReference type="SAM" id="Phobius"/>
    </source>
</evidence>
<keyword evidence="4" id="KW-1185">Reference proteome</keyword>
<accession>A0A8H5B8N0</accession>
<reference evidence="3 4" key="1">
    <citation type="journal article" date="2020" name="ISME J.">
        <title>Uncovering the hidden diversity of litter-decomposition mechanisms in mushroom-forming fungi.</title>
        <authorList>
            <person name="Floudas D."/>
            <person name="Bentzer J."/>
            <person name="Ahren D."/>
            <person name="Johansson T."/>
            <person name="Persson P."/>
            <person name="Tunlid A."/>
        </authorList>
    </citation>
    <scope>NUCLEOTIDE SEQUENCE [LARGE SCALE GENOMIC DNA]</scope>
    <source>
        <strain evidence="3 4">CBS 101986</strain>
    </source>
</reference>
<feature type="region of interest" description="Disordered" evidence="1">
    <location>
        <begin position="1"/>
        <end position="23"/>
    </location>
</feature>
<proteinExistence type="predicted"/>
<evidence type="ECO:0000256" key="1">
    <source>
        <dbReference type="SAM" id="MobiDB-lite"/>
    </source>
</evidence>
<comment type="caution">
    <text evidence="3">The sequence shown here is derived from an EMBL/GenBank/DDBJ whole genome shotgun (WGS) entry which is preliminary data.</text>
</comment>
<name>A0A8H5B8N0_9AGAR</name>
<keyword evidence="2" id="KW-0472">Membrane</keyword>
<dbReference type="InterPro" id="IPR027948">
    <property type="entry name" value="DUF4436"/>
</dbReference>
<keyword evidence="2" id="KW-0812">Transmembrane</keyword>
<evidence type="ECO:0008006" key="5">
    <source>
        <dbReference type="Google" id="ProtNLM"/>
    </source>
</evidence>
<dbReference type="Pfam" id="PF14494">
    <property type="entry name" value="DUF4436"/>
    <property type="match status" value="1"/>
</dbReference>
<evidence type="ECO:0000313" key="4">
    <source>
        <dbReference type="Proteomes" id="UP000567179"/>
    </source>
</evidence>
<keyword evidence="2" id="KW-1133">Transmembrane helix</keyword>
<dbReference type="AlphaFoldDB" id="A0A8H5B8N0"/>
<feature type="transmembrane region" description="Helical" evidence="2">
    <location>
        <begin position="43"/>
        <end position="66"/>
    </location>
</feature>
<dbReference type="EMBL" id="JAACJJ010000031">
    <property type="protein sequence ID" value="KAF5317933.1"/>
    <property type="molecule type" value="Genomic_DNA"/>
</dbReference>
<gene>
    <name evidence="3" type="ORF">D9619_012171</name>
</gene>
<sequence length="386" mass="42655">MSDSTQHSHSACPPLKSRQTGLSDMTQCDEAAGSARRRRTVRLWIIFCLASLCCVPLVSVMLGLHLHARDFSYTPAPWVSAFPGRTILFEVVLVDADPKTRLMIMDWQILGEKSSDCSSSNLKACTDIDIFFDDNLLSTSTTQSRTNNRPTEPIFHFNSTALAINDPVANTPTFRTELALFSPGNHQSSLIFYPFDRYSAEIFVFAQDSNTKELVGIEIHRTRGIATGFKTVAVSGSDTTIPAGMIDVIIEVRRGNLVKSFSVVATISIWMITVILLLVMITCVFFGFRQKSEVLCIPVGTLFAFTQLRASMPGAPEGFGDLLDFARPFILSDPTEKPQVLSWELLFEAFPRLDHRKSNGQLGKEPCAELGDGNRLNMCPEGASKL</sequence>
<organism evidence="3 4">
    <name type="scientific">Psilocybe cf. subviscida</name>
    <dbReference type="NCBI Taxonomy" id="2480587"/>
    <lineage>
        <taxon>Eukaryota</taxon>
        <taxon>Fungi</taxon>
        <taxon>Dikarya</taxon>
        <taxon>Basidiomycota</taxon>
        <taxon>Agaricomycotina</taxon>
        <taxon>Agaricomycetes</taxon>
        <taxon>Agaricomycetidae</taxon>
        <taxon>Agaricales</taxon>
        <taxon>Agaricineae</taxon>
        <taxon>Strophariaceae</taxon>
        <taxon>Psilocybe</taxon>
    </lineage>
</organism>
<dbReference type="OrthoDB" id="2923771at2759"/>
<dbReference type="Proteomes" id="UP000567179">
    <property type="component" value="Unassembled WGS sequence"/>
</dbReference>
<evidence type="ECO:0000313" key="3">
    <source>
        <dbReference type="EMBL" id="KAF5317933.1"/>
    </source>
</evidence>
<protein>
    <recommendedName>
        <fullName evidence="5">Transmembrane protein</fullName>
    </recommendedName>
</protein>